<organism evidence="1 2">
    <name type="scientific">Haloechinothrix alba</name>
    <dbReference type="NCBI Taxonomy" id="664784"/>
    <lineage>
        <taxon>Bacteria</taxon>
        <taxon>Bacillati</taxon>
        <taxon>Actinomycetota</taxon>
        <taxon>Actinomycetes</taxon>
        <taxon>Pseudonocardiales</taxon>
        <taxon>Pseudonocardiaceae</taxon>
        <taxon>Haloechinothrix</taxon>
    </lineage>
</organism>
<dbReference type="RefSeq" id="WP_425432323.1">
    <property type="nucleotide sequence ID" value="NZ_FZNW01000031.1"/>
</dbReference>
<accession>A0A239A5U7</accession>
<dbReference type="EMBL" id="FZNW01000031">
    <property type="protein sequence ID" value="SNR90997.1"/>
    <property type="molecule type" value="Genomic_DNA"/>
</dbReference>
<sequence length="42" mass="4577">MINRYVTVRHAMKTEQLGVDAVFAKGFECTEHPGEGDIGGLV</sequence>
<name>A0A239A5U7_9PSEU</name>
<dbReference type="AlphaFoldDB" id="A0A239A5U7"/>
<protein>
    <submittedName>
        <fullName evidence="1">Uncharacterized protein</fullName>
    </submittedName>
</protein>
<keyword evidence="2" id="KW-1185">Reference proteome</keyword>
<dbReference type="InterPro" id="IPR013785">
    <property type="entry name" value="Aldolase_TIM"/>
</dbReference>
<evidence type="ECO:0000313" key="2">
    <source>
        <dbReference type="Proteomes" id="UP000198348"/>
    </source>
</evidence>
<gene>
    <name evidence="1" type="ORF">SAMN06265360_13115</name>
</gene>
<evidence type="ECO:0000313" key="1">
    <source>
        <dbReference type="EMBL" id="SNR90997.1"/>
    </source>
</evidence>
<reference evidence="1 2" key="1">
    <citation type="submission" date="2017-06" db="EMBL/GenBank/DDBJ databases">
        <authorList>
            <person name="Kim H.J."/>
            <person name="Triplett B.A."/>
        </authorList>
    </citation>
    <scope>NUCLEOTIDE SEQUENCE [LARGE SCALE GENOMIC DNA]</scope>
    <source>
        <strain evidence="1 2">DSM 45207</strain>
    </source>
</reference>
<dbReference type="Gene3D" id="3.20.20.70">
    <property type="entry name" value="Aldolase class I"/>
    <property type="match status" value="1"/>
</dbReference>
<proteinExistence type="predicted"/>
<dbReference type="Proteomes" id="UP000198348">
    <property type="component" value="Unassembled WGS sequence"/>
</dbReference>